<dbReference type="GeneID" id="77255897"/>
<name>A0A1W6K9L8_9GAMM</name>
<protein>
    <submittedName>
        <fullName evidence="2">Uncharacterized protein</fullName>
    </submittedName>
</protein>
<feature type="compositionally biased region" description="Low complexity" evidence="1">
    <location>
        <begin position="30"/>
        <end position="43"/>
    </location>
</feature>
<dbReference type="Proteomes" id="UP000193100">
    <property type="component" value="Chromosome"/>
</dbReference>
<accession>A0A1W6K9L8</accession>
<sequence length="537" mass="57009">MSQPFGPSGLPLIVCSIALALVGCGDGGSSSSSNSSQAGQDNAGPGVTAKSLPELDGYIEHDYSLRGTNENPRVYRRNLESHSLAYVQAGDKVGGQVFAGGVFTDNLFAPAAVTASSTSVSIHSRVDGTSVKLSNIGGGQEPCSVKGFVNSDLSTGLVNLAMSGGNLTCDLSVDSDDTHYWWTLGANTFEVWEADGVSSYTDVFFNGDGDIDFVVANNYAERTIILYGESGAELKRVAGSTWVPRVYPMAEPGPTRDETFVGVLSDGEFLITSVAMLLDSGLAGAQPVLSGLSESARLASLSLIEDDKYTIIADRGVLHKVDEINRSASLFADFSDKFADGWALDDVVVMGDKAIALWTTFQGADRSDPLGEVYTVDLSSGEVDLLLAVESTFVASRTESLLFVNFLDFSGRNRTLIVGRPGGPVVPNAETYYATSMNLTRGGDRAKVLAMSSSIERDVLSPAGLLNPDIWAVNETTGNITSKVMTLPYNCYSMDSLYAINSHLSVVSFCEDGFAIEELELERGTLSFVSSDLRAIN</sequence>
<dbReference type="EMBL" id="CP020931">
    <property type="protein sequence ID" value="ARM84022.1"/>
    <property type="molecule type" value="Genomic_DNA"/>
</dbReference>
<dbReference type="AlphaFoldDB" id="A0A1W6K9L8"/>
<evidence type="ECO:0000313" key="2">
    <source>
        <dbReference type="EMBL" id="ARM84022.1"/>
    </source>
</evidence>
<evidence type="ECO:0000313" key="3">
    <source>
        <dbReference type="Proteomes" id="UP000193100"/>
    </source>
</evidence>
<organism evidence="2 3">
    <name type="scientific">Marinobacter salarius</name>
    <dbReference type="NCBI Taxonomy" id="1420917"/>
    <lineage>
        <taxon>Bacteria</taxon>
        <taxon>Pseudomonadati</taxon>
        <taxon>Pseudomonadota</taxon>
        <taxon>Gammaproteobacteria</taxon>
        <taxon>Pseudomonadales</taxon>
        <taxon>Marinobacteraceae</taxon>
        <taxon>Marinobacter</taxon>
    </lineage>
</organism>
<reference evidence="2 3" key="1">
    <citation type="submission" date="2017-04" db="EMBL/GenBank/DDBJ databases">
        <title>Genome Sequence of Marinobacter salarius strain SMR5 Isolated from a culture of the Diatom Skeletonema marinoi.</title>
        <authorList>
            <person name="Topel M."/>
            <person name="Pinder M.I.M."/>
            <person name="Johansson O.N."/>
            <person name="Kourtchenko O."/>
            <person name="Godhe A."/>
            <person name="Clarke A.K."/>
        </authorList>
    </citation>
    <scope>NUCLEOTIDE SEQUENCE [LARGE SCALE GENOMIC DNA]</scope>
    <source>
        <strain evidence="2 3">SMR5</strain>
    </source>
</reference>
<gene>
    <name evidence="2" type="ORF">MARSALSMR5_01945</name>
</gene>
<proteinExistence type="predicted"/>
<dbReference type="RefSeq" id="WP_157665595.1">
    <property type="nucleotide sequence ID" value="NZ_CP020931.1"/>
</dbReference>
<feature type="region of interest" description="Disordered" evidence="1">
    <location>
        <begin position="30"/>
        <end position="51"/>
    </location>
</feature>
<evidence type="ECO:0000256" key="1">
    <source>
        <dbReference type="SAM" id="MobiDB-lite"/>
    </source>
</evidence>